<evidence type="ECO:0000256" key="3">
    <source>
        <dbReference type="ARBA" id="ARBA00023237"/>
    </source>
</evidence>
<dbReference type="Pfam" id="PF14905">
    <property type="entry name" value="OMP_b-brl_3"/>
    <property type="match status" value="1"/>
</dbReference>
<keyword evidence="4" id="KW-0812">Transmembrane</keyword>
<dbReference type="SUPFAM" id="SSF56935">
    <property type="entry name" value="Porins"/>
    <property type="match status" value="1"/>
</dbReference>
<dbReference type="InterPro" id="IPR041700">
    <property type="entry name" value="OMP_b-brl_3"/>
</dbReference>
<name>A0A1G8AAL0_9SPHI</name>
<dbReference type="PANTHER" id="PTHR40980">
    <property type="entry name" value="PLUG DOMAIN-CONTAINING PROTEIN"/>
    <property type="match status" value="1"/>
</dbReference>
<dbReference type="PANTHER" id="PTHR40980:SF4">
    <property type="entry name" value="TONB-DEPENDENT RECEPTOR-LIKE BETA-BARREL DOMAIN-CONTAINING PROTEIN"/>
    <property type="match status" value="1"/>
</dbReference>
<sequence length="835" mass="94882">MRNISEHIPTCSNTAPIYNGRSCSSFSFIRNGAFYSFLTVILLAFYANAGMAQSVKGRLTSPANLAVVGAEVQLTSTKHPAAYRMALSEDNGNFEINLKDINIQDSLQYQLWIHAIGFEEMIIDLKTTSLKEGLTLPTINLVSRSQNLSEVSVVAKKKMLSRQIDRWVLEPYKNPNAAGMNAFESFRLLPGVNALDEKISVNGKSGVKYLINGRTTIMSGANIVDFLKGLKPDQIEKIELLTSPPAKYSAEGTAAIINIELKKNVLNGFSGKLSTQYEQGKYASNRNSATLGYKTLGFEATSYLNGNLTNSLSDGLENRTYTNIGAADTKLNADYFERHKGSTLSYFQSLAFNLNKSSNLNIDYLLSYDRDIEPVSSRADLNSGDAAYTLTQNDTKTKSFTYGLTGTYSADLDTLKKNKLEVSASLFSNRNPRQSVVNNQFFRQDGSSAQTAELNDITNNFNGNLYGLSADYSNKSKKGESLELGLKYSRLENRSNFGFLSNNIPNQINEFRYGEDNFAAYLSFTFKLKKLELKFGLRGEYTRYNGADPNEGVTLDSTYFKLFPTAYIAYQISENIGFSANYSKRILRPDFRDLNPFRYYFDPYSYTEGNPFLRPYFIDNIETELSFWDSFYLTMGYSFGSNVITDLTRRNGSDLAVIVFKGNLARERNLYANLSGQSDFFKWWNMSWSINFNRNIFQGDYAQYRIDNKISSWSLNMYHNFTLSKSLSFSLGGWINGPSSTGIDRYRTMGRLNASFQKKYKAFAFQFGVNDIFNTQRERVSTSLSNQYIFLDQRHDYRRGWIRVVWSFDNNKKWISNNKNRTKKNFDDDESRIRN</sequence>
<evidence type="ECO:0000256" key="1">
    <source>
        <dbReference type="ARBA" id="ARBA00004442"/>
    </source>
</evidence>
<dbReference type="RefSeq" id="WP_090502781.1">
    <property type="nucleotide sequence ID" value="NZ_FNCH01000018.1"/>
</dbReference>
<gene>
    <name evidence="6" type="ORF">SAMN05421827_11861</name>
</gene>
<dbReference type="InterPro" id="IPR036942">
    <property type="entry name" value="Beta-barrel_TonB_sf"/>
</dbReference>
<dbReference type="STRING" id="405671.SAMN05421827_11861"/>
<evidence type="ECO:0000313" key="7">
    <source>
        <dbReference type="Proteomes" id="UP000199643"/>
    </source>
</evidence>
<dbReference type="Proteomes" id="UP000199643">
    <property type="component" value="Unassembled WGS sequence"/>
</dbReference>
<organism evidence="6 7">
    <name type="scientific">Pedobacter terrae</name>
    <dbReference type="NCBI Taxonomy" id="405671"/>
    <lineage>
        <taxon>Bacteria</taxon>
        <taxon>Pseudomonadati</taxon>
        <taxon>Bacteroidota</taxon>
        <taxon>Sphingobacteriia</taxon>
        <taxon>Sphingobacteriales</taxon>
        <taxon>Sphingobacteriaceae</taxon>
        <taxon>Pedobacter</taxon>
    </lineage>
</organism>
<proteinExistence type="predicted"/>
<keyword evidence="2 4" id="KW-0472">Membrane</keyword>
<reference evidence="7" key="1">
    <citation type="submission" date="2016-10" db="EMBL/GenBank/DDBJ databases">
        <authorList>
            <person name="Varghese N."/>
            <person name="Submissions S."/>
        </authorList>
    </citation>
    <scope>NUCLEOTIDE SEQUENCE [LARGE SCALE GENOMIC DNA]</scope>
    <source>
        <strain evidence="7">DSM 17933</strain>
    </source>
</reference>
<keyword evidence="4" id="KW-1133">Transmembrane helix</keyword>
<dbReference type="OrthoDB" id="721920at2"/>
<evidence type="ECO:0000259" key="5">
    <source>
        <dbReference type="Pfam" id="PF14905"/>
    </source>
</evidence>
<dbReference type="Gene3D" id="2.40.170.20">
    <property type="entry name" value="TonB-dependent receptor, beta-barrel domain"/>
    <property type="match status" value="1"/>
</dbReference>
<keyword evidence="3" id="KW-0998">Cell outer membrane</keyword>
<evidence type="ECO:0000313" key="6">
    <source>
        <dbReference type="EMBL" id="SDH17866.1"/>
    </source>
</evidence>
<keyword evidence="7" id="KW-1185">Reference proteome</keyword>
<keyword evidence="6" id="KW-0675">Receptor</keyword>
<dbReference type="EMBL" id="FNCH01000018">
    <property type="protein sequence ID" value="SDH17866.1"/>
    <property type="molecule type" value="Genomic_DNA"/>
</dbReference>
<evidence type="ECO:0000256" key="2">
    <source>
        <dbReference type="ARBA" id="ARBA00023136"/>
    </source>
</evidence>
<protein>
    <submittedName>
        <fullName evidence="6">Outer membrane receptor proteins, mostly Fe transport</fullName>
    </submittedName>
</protein>
<feature type="domain" description="Outer membrane protein beta-barrel" evidence="5">
    <location>
        <begin position="416"/>
        <end position="798"/>
    </location>
</feature>
<dbReference type="AlphaFoldDB" id="A0A1G8AAL0"/>
<feature type="transmembrane region" description="Helical" evidence="4">
    <location>
        <begin position="28"/>
        <end position="47"/>
    </location>
</feature>
<evidence type="ECO:0000256" key="4">
    <source>
        <dbReference type="SAM" id="Phobius"/>
    </source>
</evidence>
<dbReference type="GO" id="GO:0009279">
    <property type="term" value="C:cell outer membrane"/>
    <property type="evidence" value="ECO:0007669"/>
    <property type="project" value="UniProtKB-SubCell"/>
</dbReference>
<comment type="subcellular location">
    <subcellularLocation>
        <location evidence="1">Cell outer membrane</location>
    </subcellularLocation>
</comment>
<accession>A0A1G8AAL0</accession>